<dbReference type="Proteomes" id="UP000298781">
    <property type="component" value="Chromosome"/>
</dbReference>
<organism evidence="4 5">
    <name type="scientific">Phreatobacter stygius</name>
    <dbReference type="NCBI Taxonomy" id="1940610"/>
    <lineage>
        <taxon>Bacteria</taxon>
        <taxon>Pseudomonadati</taxon>
        <taxon>Pseudomonadota</taxon>
        <taxon>Alphaproteobacteria</taxon>
        <taxon>Hyphomicrobiales</taxon>
        <taxon>Phreatobacteraceae</taxon>
        <taxon>Phreatobacter</taxon>
    </lineage>
</organism>
<gene>
    <name evidence="4" type="ORF">E8M01_22565</name>
</gene>
<evidence type="ECO:0000313" key="5">
    <source>
        <dbReference type="Proteomes" id="UP000298781"/>
    </source>
</evidence>
<keyword evidence="5" id="KW-1185">Reference proteome</keyword>
<dbReference type="PANTHER" id="PTHR11079">
    <property type="entry name" value="CYTOSINE DEAMINASE FAMILY MEMBER"/>
    <property type="match status" value="1"/>
</dbReference>
<dbReference type="EMBL" id="CP039690">
    <property type="protein sequence ID" value="QCI69355.1"/>
    <property type="molecule type" value="Genomic_DNA"/>
</dbReference>
<sequence length="151" mass="16068">MARVLELCGEADARGDCPVASIIVRDGEVIGQGSNRVATGGDPTAHAEVEAIRDAARNLGSADLSGATLYSAMEPCPMCCWAIKEARIGRVVLGARHAGMRRIDYGDYSVEKLIGMTGSALEVVDGVRVAECEAARRAWKRWVEPPARVAD</sequence>
<evidence type="ECO:0000259" key="3">
    <source>
        <dbReference type="PROSITE" id="PS51747"/>
    </source>
</evidence>
<dbReference type="KEGG" id="pstg:E8M01_22565"/>
<evidence type="ECO:0000256" key="2">
    <source>
        <dbReference type="ARBA" id="ARBA00022833"/>
    </source>
</evidence>
<accession>A0A4D7BFE2</accession>
<reference evidence="4 5" key="1">
    <citation type="submission" date="2019-04" db="EMBL/GenBank/DDBJ databases">
        <title>Phreatobacter aquaticus sp. nov.</title>
        <authorList>
            <person name="Choi A."/>
        </authorList>
    </citation>
    <scope>NUCLEOTIDE SEQUENCE [LARGE SCALE GENOMIC DNA]</scope>
    <source>
        <strain evidence="4 5">KCTC 52518</strain>
    </source>
</reference>
<dbReference type="SUPFAM" id="SSF53927">
    <property type="entry name" value="Cytidine deaminase-like"/>
    <property type="match status" value="1"/>
</dbReference>
<dbReference type="InterPro" id="IPR002125">
    <property type="entry name" value="CMP_dCMP_dom"/>
</dbReference>
<keyword evidence="1" id="KW-0479">Metal-binding</keyword>
<evidence type="ECO:0000256" key="1">
    <source>
        <dbReference type="ARBA" id="ARBA00022723"/>
    </source>
</evidence>
<dbReference type="CDD" id="cd01285">
    <property type="entry name" value="nucleoside_deaminase"/>
    <property type="match status" value="1"/>
</dbReference>
<feature type="domain" description="CMP/dCMP-type deaminase" evidence="3">
    <location>
        <begin position="1"/>
        <end position="105"/>
    </location>
</feature>
<keyword evidence="2" id="KW-0862">Zinc</keyword>
<name>A0A4D7BFE2_9HYPH</name>
<dbReference type="Gene3D" id="3.40.140.10">
    <property type="entry name" value="Cytidine Deaminase, domain 2"/>
    <property type="match status" value="1"/>
</dbReference>
<dbReference type="PROSITE" id="PS00903">
    <property type="entry name" value="CYT_DCMP_DEAMINASES_1"/>
    <property type="match status" value="1"/>
</dbReference>
<dbReference type="GO" id="GO:0016787">
    <property type="term" value="F:hydrolase activity"/>
    <property type="evidence" value="ECO:0007669"/>
    <property type="project" value="InterPro"/>
</dbReference>
<dbReference type="InterPro" id="IPR016192">
    <property type="entry name" value="APOBEC/CMP_deaminase_Zn-bd"/>
</dbReference>
<dbReference type="PROSITE" id="PS51747">
    <property type="entry name" value="CYT_DCMP_DEAMINASES_2"/>
    <property type="match status" value="1"/>
</dbReference>
<dbReference type="OrthoDB" id="9802676at2"/>
<proteinExistence type="predicted"/>
<dbReference type="InterPro" id="IPR016193">
    <property type="entry name" value="Cytidine_deaminase-like"/>
</dbReference>
<protein>
    <submittedName>
        <fullName evidence="4">Nucleoside deaminase</fullName>
    </submittedName>
</protein>
<dbReference type="AlphaFoldDB" id="A0A4D7BFE2"/>
<dbReference type="PANTHER" id="PTHR11079:SF162">
    <property type="entry name" value="RIBOFLAVIN BIOSYNTHESIS PROTEIN PYRD, CHLOROPLASTIC"/>
    <property type="match status" value="1"/>
</dbReference>
<dbReference type="GO" id="GO:0008270">
    <property type="term" value="F:zinc ion binding"/>
    <property type="evidence" value="ECO:0007669"/>
    <property type="project" value="InterPro"/>
</dbReference>
<dbReference type="Pfam" id="PF00383">
    <property type="entry name" value="dCMP_cyt_deam_1"/>
    <property type="match status" value="1"/>
</dbReference>
<evidence type="ECO:0000313" key="4">
    <source>
        <dbReference type="EMBL" id="QCI69355.1"/>
    </source>
</evidence>